<keyword evidence="4 6" id="KW-1133">Transmembrane helix</keyword>
<keyword evidence="2" id="KW-1003">Cell membrane</keyword>
<name>A0A1H6F4W1_9GAMM</name>
<dbReference type="GO" id="GO:0005886">
    <property type="term" value="C:plasma membrane"/>
    <property type="evidence" value="ECO:0007669"/>
    <property type="project" value="UniProtKB-SubCell"/>
</dbReference>
<protein>
    <submittedName>
        <fullName evidence="8">DNA-binding transcriptional activator PspC</fullName>
    </submittedName>
</protein>
<keyword evidence="8" id="KW-0238">DNA-binding</keyword>
<dbReference type="Pfam" id="PF04024">
    <property type="entry name" value="PspC"/>
    <property type="match status" value="1"/>
</dbReference>
<evidence type="ECO:0000256" key="1">
    <source>
        <dbReference type="ARBA" id="ARBA00004162"/>
    </source>
</evidence>
<evidence type="ECO:0000313" key="9">
    <source>
        <dbReference type="Proteomes" id="UP000236724"/>
    </source>
</evidence>
<evidence type="ECO:0000259" key="7">
    <source>
        <dbReference type="Pfam" id="PF04024"/>
    </source>
</evidence>
<evidence type="ECO:0000256" key="5">
    <source>
        <dbReference type="ARBA" id="ARBA00023136"/>
    </source>
</evidence>
<dbReference type="EMBL" id="FMSV02000166">
    <property type="protein sequence ID" value="SEH05170.1"/>
    <property type="molecule type" value="Genomic_DNA"/>
</dbReference>
<dbReference type="PANTHER" id="PTHR33885:SF3">
    <property type="entry name" value="PHAGE SHOCK PROTEIN C"/>
    <property type="match status" value="1"/>
</dbReference>
<dbReference type="InterPro" id="IPR052027">
    <property type="entry name" value="PspC"/>
</dbReference>
<keyword evidence="5 6" id="KW-0472">Membrane</keyword>
<proteinExistence type="predicted"/>
<dbReference type="Proteomes" id="UP000236724">
    <property type="component" value="Unassembled WGS sequence"/>
</dbReference>
<dbReference type="GO" id="GO:0003677">
    <property type="term" value="F:DNA binding"/>
    <property type="evidence" value="ECO:0007669"/>
    <property type="project" value="UniProtKB-KW"/>
</dbReference>
<organism evidence="8 9">
    <name type="scientific">Candidatus Venteria ishoeyi</name>
    <dbReference type="NCBI Taxonomy" id="1899563"/>
    <lineage>
        <taxon>Bacteria</taxon>
        <taxon>Pseudomonadati</taxon>
        <taxon>Pseudomonadota</taxon>
        <taxon>Gammaproteobacteria</taxon>
        <taxon>Thiotrichales</taxon>
        <taxon>Thiotrichaceae</taxon>
        <taxon>Venteria</taxon>
    </lineage>
</organism>
<evidence type="ECO:0000256" key="4">
    <source>
        <dbReference type="ARBA" id="ARBA00022989"/>
    </source>
</evidence>
<dbReference type="PANTHER" id="PTHR33885">
    <property type="entry name" value="PHAGE SHOCK PROTEIN C"/>
    <property type="match status" value="1"/>
</dbReference>
<keyword evidence="9" id="KW-1185">Reference proteome</keyword>
<accession>A0A1H6F4W1</accession>
<evidence type="ECO:0000256" key="3">
    <source>
        <dbReference type="ARBA" id="ARBA00022692"/>
    </source>
</evidence>
<keyword evidence="3 6" id="KW-0812">Transmembrane</keyword>
<sequence>MTKIKKLYRSTHDRMIAGVCGGLGDYFKVDPTIIRVAWVVFGLAGAGILAYLLCLIIIPER</sequence>
<evidence type="ECO:0000313" key="8">
    <source>
        <dbReference type="EMBL" id="SEH05170.1"/>
    </source>
</evidence>
<evidence type="ECO:0000256" key="2">
    <source>
        <dbReference type="ARBA" id="ARBA00022475"/>
    </source>
</evidence>
<dbReference type="RefSeq" id="WP_103919144.1">
    <property type="nucleotide sequence ID" value="NZ_FMSV02000166.1"/>
</dbReference>
<reference evidence="8 9" key="1">
    <citation type="submission" date="2016-10" db="EMBL/GenBank/DDBJ databases">
        <authorList>
            <person name="de Groot N.N."/>
        </authorList>
    </citation>
    <scope>NUCLEOTIDE SEQUENCE [LARGE SCALE GENOMIC DNA]</scope>
    <source>
        <strain evidence="8">MBHS1</strain>
    </source>
</reference>
<feature type="domain" description="Phage shock protein PspC N-terminal" evidence="7">
    <location>
        <begin position="5"/>
        <end position="60"/>
    </location>
</feature>
<evidence type="ECO:0000256" key="6">
    <source>
        <dbReference type="SAM" id="Phobius"/>
    </source>
</evidence>
<feature type="transmembrane region" description="Helical" evidence="6">
    <location>
        <begin position="36"/>
        <end position="58"/>
    </location>
</feature>
<dbReference type="InterPro" id="IPR007168">
    <property type="entry name" value="Phageshock_PspC_N"/>
</dbReference>
<comment type="subcellular location">
    <subcellularLocation>
        <location evidence="1">Cell membrane</location>
        <topology evidence="1">Single-pass membrane protein</topology>
    </subcellularLocation>
</comment>
<gene>
    <name evidence="8" type="ORF">MBHS_01023</name>
</gene>
<dbReference type="AlphaFoldDB" id="A0A1H6F4W1"/>
<dbReference type="OrthoDB" id="7359894at2"/>